<dbReference type="Proteomes" id="UP000059680">
    <property type="component" value="Chromosome 3"/>
</dbReference>
<dbReference type="PaxDb" id="39947-A0A0P0VZC5"/>
<reference evidence="2 3" key="2">
    <citation type="journal article" date="2013" name="Plant Cell Physiol.">
        <title>Rice Annotation Project Database (RAP-DB): an integrative and interactive database for rice genomics.</title>
        <authorList>
            <person name="Sakai H."/>
            <person name="Lee S.S."/>
            <person name="Tanaka T."/>
            <person name="Numa H."/>
            <person name="Kim J."/>
            <person name="Kawahara Y."/>
            <person name="Wakimoto H."/>
            <person name="Yang C.C."/>
            <person name="Iwamoto M."/>
            <person name="Abe T."/>
            <person name="Yamada Y."/>
            <person name="Muto A."/>
            <person name="Inokuchi H."/>
            <person name="Ikemura T."/>
            <person name="Matsumoto T."/>
            <person name="Sasaki T."/>
            <person name="Itoh T."/>
        </authorList>
    </citation>
    <scope>NUCLEOTIDE SEQUENCE [LARGE SCALE GENOMIC DNA]</scope>
    <source>
        <strain evidence="3">cv. Nipponbare</strain>
    </source>
</reference>
<proteinExistence type="predicted"/>
<dbReference type="AlphaFoldDB" id="A0A0P0VZC5"/>
<name>A0A0P0VZC5_ORYSJ</name>
<dbReference type="InParanoid" id="A0A0P0VZC5"/>
<sequence>TILARIHHAVPCIPSAVVARICHSTVTVLVLSGCRRPRPHPSRHGRCPRPSHRPHPHPSRPAVPVLIHPLVLARARPTTLVHVCSGHRPRRRLLRPSHFFSRGCRPSHAFVALVLRGCRHRVHCSCRRLPRPGLAPAASVHLAGTLPRYHRLTGKKKAERDGWEQARE</sequence>
<evidence type="ECO:0000313" key="3">
    <source>
        <dbReference type="Proteomes" id="UP000059680"/>
    </source>
</evidence>
<reference evidence="3" key="1">
    <citation type="journal article" date="2005" name="Nature">
        <title>The map-based sequence of the rice genome.</title>
        <authorList>
            <consortium name="International rice genome sequencing project (IRGSP)"/>
            <person name="Matsumoto T."/>
            <person name="Wu J."/>
            <person name="Kanamori H."/>
            <person name="Katayose Y."/>
            <person name="Fujisawa M."/>
            <person name="Namiki N."/>
            <person name="Mizuno H."/>
            <person name="Yamamoto K."/>
            <person name="Antonio B.A."/>
            <person name="Baba T."/>
            <person name="Sakata K."/>
            <person name="Nagamura Y."/>
            <person name="Aoki H."/>
            <person name="Arikawa K."/>
            <person name="Arita K."/>
            <person name="Bito T."/>
            <person name="Chiden Y."/>
            <person name="Fujitsuka N."/>
            <person name="Fukunaka R."/>
            <person name="Hamada M."/>
            <person name="Harada C."/>
            <person name="Hayashi A."/>
            <person name="Hijishita S."/>
            <person name="Honda M."/>
            <person name="Hosokawa S."/>
            <person name="Ichikawa Y."/>
            <person name="Idonuma A."/>
            <person name="Iijima M."/>
            <person name="Ikeda M."/>
            <person name="Ikeno M."/>
            <person name="Ito K."/>
            <person name="Ito S."/>
            <person name="Ito T."/>
            <person name="Ito Y."/>
            <person name="Ito Y."/>
            <person name="Iwabuchi A."/>
            <person name="Kamiya K."/>
            <person name="Karasawa W."/>
            <person name="Kurita K."/>
            <person name="Katagiri S."/>
            <person name="Kikuta A."/>
            <person name="Kobayashi H."/>
            <person name="Kobayashi N."/>
            <person name="Machita K."/>
            <person name="Maehara T."/>
            <person name="Masukawa M."/>
            <person name="Mizubayashi T."/>
            <person name="Mukai Y."/>
            <person name="Nagasaki H."/>
            <person name="Nagata Y."/>
            <person name="Naito S."/>
            <person name="Nakashima M."/>
            <person name="Nakama Y."/>
            <person name="Nakamichi Y."/>
            <person name="Nakamura M."/>
            <person name="Meguro A."/>
            <person name="Negishi M."/>
            <person name="Ohta I."/>
            <person name="Ohta T."/>
            <person name="Okamoto M."/>
            <person name="Ono N."/>
            <person name="Saji S."/>
            <person name="Sakaguchi M."/>
            <person name="Sakai K."/>
            <person name="Shibata M."/>
            <person name="Shimokawa T."/>
            <person name="Song J."/>
            <person name="Takazaki Y."/>
            <person name="Terasawa K."/>
            <person name="Tsugane M."/>
            <person name="Tsuji K."/>
            <person name="Ueda S."/>
            <person name="Waki K."/>
            <person name="Yamagata H."/>
            <person name="Yamamoto M."/>
            <person name="Yamamoto S."/>
            <person name="Yamane H."/>
            <person name="Yoshiki S."/>
            <person name="Yoshihara R."/>
            <person name="Yukawa K."/>
            <person name="Zhong H."/>
            <person name="Yano M."/>
            <person name="Yuan Q."/>
            <person name="Ouyang S."/>
            <person name="Liu J."/>
            <person name="Jones K.M."/>
            <person name="Gansberger K."/>
            <person name="Moffat K."/>
            <person name="Hill J."/>
            <person name="Bera J."/>
            <person name="Fadrosh D."/>
            <person name="Jin S."/>
            <person name="Johri S."/>
            <person name="Kim M."/>
            <person name="Overton L."/>
            <person name="Reardon M."/>
            <person name="Tsitrin T."/>
            <person name="Vuong H."/>
            <person name="Weaver B."/>
            <person name="Ciecko A."/>
            <person name="Tallon L."/>
            <person name="Jackson J."/>
            <person name="Pai G."/>
            <person name="Aken S.V."/>
            <person name="Utterback T."/>
            <person name="Reidmuller S."/>
            <person name="Feldblyum T."/>
            <person name="Hsiao J."/>
            <person name="Zismann V."/>
            <person name="Iobst S."/>
            <person name="de Vazeille A.R."/>
            <person name="Buell C.R."/>
            <person name="Ying K."/>
            <person name="Li Y."/>
            <person name="Lu T."/>
            <person name="Huang Y."/>
            <person name="Zhao Q."/>
            <person name="Feng Q."/>
            <person name="Zhang L."/>
            <person name="Zhu J."/>
            <person name="Weng Q."/>
            <person name="Mu J."/>
            <person name="Lu Y."/>
            <person name="Fan D."/>
            <person name="Liu Y."/>
            <person name="Guan J."/>
            <person name="Zhang Y."/>
            <person name="Yu S."/>
            <person name="Liu X."/>
            <person name="Zhang Y."/>
            <person name="Hong G."/>
            <person name="Han B."/>
            <person name="Choisne N."/>
            <person name="Demange N."/>
            <person name="Orjeda G."/>
            <person name="Samain S."/>
            <person name="Cattolico L."/>
            <person name="Pelletier E."/>
            <person name="Couloux A."/>
            <person name="Segurens B."/>
            <person name="Wincker P."/>
            <person name="D'Hont A."/>
            <person name="Scarpelli C."/>
            <person name="Weissenbach J."/>
            <person name="Salanoubat M."/>
            <person name="Quetier F."/>
            <person name="Yu Y."/>
            <person name="Kim H.R."/>
            <person name="Rambo T."/>
            <person name="Currie J."/>
            <person name="Collura K."/>
            <person name="Luo M."/>
            <person name="Yang T."/>
            <person name="Ammiraju J.S.S."/>
            <person name="Engler F."/>
            <person name="Soderlund C."/>
            <person name="Wing R.A."/>
            <person name="Palmer L.E."/>
            <person name="de la Bastide M."/>
            <person name="Spiegel L."/>
            <person name="Nascimento L."/>
            <person name="Zutavern T."/>
            <person name="O'Shaughnessy A."/>
            <person name="Dike S."/>
            <person name="Dedhia N."/>
            <person name="Preston R."/>
            <person name="Balija V."/>
            <person name="McCombie W.R."/>
            <person name="Chow T."/>
            <person name="Chen H."/>
            <person name="Chung M."/>
            <person name="Chen C."/>
            <person name="Shaw J."/>
            <person name="Wu H."/>
            <person name="Hsiao K."/>
            <person name="Chao Y."/>
            <person name="Chu M."/>
            <person name="Cheng C."/>
            <person name="Hour A."/>
            <person name="Lee P."/>
            <person name="Lin S."/>
            <person name="Lin Y."/>
            <person name="Liou J."/>
            <person name="Liu S."/>
            <person name="Hsing Y."/>
            <person name="Raghuvanshi S."/>
            <person name="Mohanty A."/>
            <person name="Bharti A.K."/>
            <person name="Gaur A."/>
            <person name="Gupta V."/>
            <person name="Kumar D."/>
            <person name="Ravi V."/>
            <person name="Vij S."/>
            <person name="Kapur A."/>
            <person name="Khurana P."/>
            <person name="Khurana P."/>
            <person name="Khurana J.P."/>
            <person name="Tyagi A.K."/>
            <person name="Gaikwad K."/>
            <person name="Singh A."/>
            <person name="Dalal V."/>
            <person name="Srivastava S."/>
            <person name="Dixit A."/>
            <person name="Pal A.K."/>
            <person name="Ghazi I.A."/>
            <person name="Yadav M."/>
            <person name="Pandit A."/>
            <person name="Bhargava A."/>
            <person name="Sureshbabu K."/>
            <person name="Batra K."/>
            <person name="Sharma T.R."/>
            <person name="Mohapatra T."/>
            <person name="Singh N.K."/>
            <person name="Messing J."/>
            <person name="Nelson A.B."/>
            <person name="Fuks G."/>
            <person name="Kavchok S."/>
            <person name="Keizer G."/>
            <person name="Linton E."/>
            <person name="Llaca V."/>
            <person name="Song R."/>
            <person name="Tanyolac B."/>
            <person name="Young S."/>
            <person name="Ho-Il K."/>
            <person name="Hahn J.H."/>
            <person name="Sangsakoo G."/>
            <person name="Vanavichit A."/>
            <person name="de Mattos Luiz.A.T."/>
            <person name="Zimmer P.D."/>
            <person name="Malone G."/>
            <person name="Dellagostin O."/>
            <person name="de Oliveira A.C."/>
            <person name="Bevan M."/>
            <person name="Bancroft I."/>
            <person name="Minx P."/>
            <person name="Cordum H."/>
            <person name="Wilson R."/>
            <person name="Cheng Z."/>
            <person name="Jin W."/>
            <person name="Jiang J."/>
            <person name="Leong S.A."/>
            <person name="Iwama H."/>
            <person name="Gojobori T."/>
            <person name="Itoh T."/>
            <person name="Niimura Y."/>
            <person name="Fujii Y."/>
            <person name="Habara T."/>
            <person name="Sakai H."/>
            <person name="Sato Y."/>
            <person name="Wilson G."/>
            <person name="Kumar K."/>
            <person name="McCouch S."/>
            <person name="Juretic N."/>
            <person name="Hoen D."/>
            <person name="Wright S."/>
            <person name="Bruskiewich R."/>
            <person name="Bureau T."/>
            <person name="Miyao A."/>
            <person name="Hirochika H."/>
            <person name="Nishikawa T."/>
            <person name="Kadowaki K."/>
            <person name="Sugiura M."/>
            <person name="Burr B."/>
            <person name="Sasaki T."/>
        </authorList>
    </citation>
    <scope>NUCLEOTIDE SEQUENCE [LARGE SCALE GENOMIC DNA]</scope>
    <source>
        <strain evidence="3">cv. Nipponbare</strain>
    </source>
</reference>
<organism evidence="2 3">
    <name type="scientific">Oryza sativa subsp. japonica</name>
    <name type="common">Rice</name>
    <dbReference type="NCBI Taxonomy" id="39947"/>
    <lineage>
        <taxon>Eukaryota</taxon>
        <taxon>Viridiplantae</taxon>
        <taxon>Streptophyta</taxon>
        <taxon>Embryophyta</taxon>
        <taxon>Tracheophyta</taxon>
        <taxon>Spermatophyta</taxon>
        <taxon>Magnoliopsida</taxon>
        <taxon>Liliopsida</taxon>
        <taxon>Poales</taxon>
        <taxon>Poaceae</taxon>
        <taxon>BOP clade</taxon>
        <taxon>Oryzoideae</taxon>
        <taxon>Oryzeae</taxon>
        <taxon>Oryzinae</taxon>
        <taxon>Oryza</taxon>
        <taxon>Oryza sativa</taxon>
    </lineage>
</organism>
<protein>
    <submittedName>
        <fullName evidence="2">Os03g0401951 protein</fullName>
    </submittedName>
</protein>
<feature type="non-terminal residue" evidence="2">
    <location>
        <position position="1"/>
    </location>
</feature>
<gene>
    <name evidence="2" type="ordered locus">Os03g0401951</name>
    <name evidence="2" type="ORF">OSNPB_030401951</name>
</gene>
<feature type="region of interest" description="Disordered" evidence="1">
    <location>
        <begin position="36"/>
        <end position="60"/>
    </location>
</feature>
<reference evidence="2 3" key="3">
    <citation type="journal article" date="2013" name="Rice">
        <title>Improvement of the Oryza sativa Nipponbare reference genome using next generation sequence and optical map data.</title>
        <authorList>
            <person name="Kawahara Y."/>
            <person name="de la Bastide M."/>
            <person name="Hamilton J.P."/>
            <person name="Kanamori H."/>
            <person name="McCombie W.R."/>
            <person name="Ouyang S."/>
            <person name="Schwartz D.C."/>
            <person name="Tanaka T."/>
            <person name="Wu J."/>
            <person name="Zhou S."/>
            <person name="Childs K.L."/>
            <person name="Davidson R.M."/>
            <person name="Lin H."/>
            <person name="Quesada-Ocampo L."/>
            <person name="Vaillancourt B."/>
            <person name="Sakai H."/>
            <person name="Lee S.S."/>
            <person name="Kim J."/>
            <person name="Numa H."/>
            <person name="Itoh T."/>
            <person name="Buell C.R."/>
            <person name="Matsumoto T."/>
        </authorList>
    </citation>
    <scope>NUCLEOTIDE SEQUENCE [LARGE SCALE GENOMIC DNA]</scope>
    <source>
        <strain evidence="3">cv. Nipponbare</strain>
    </source>
</reference>
<accession>A0A0P0VZC5</accession>
<evidence type="ECO:0000256" key="1">
    <source>
        <dbReference type="SAM" id="MobiDB-lite"/>
    </source>
</evidence>
<dbReference type="Gramene" id="Os03t0401951-01">
    <property type="protein sequence ID" value="Os03t0401951-01"/>
    <property type="gene ID" value="Os03g0401951"/>
</dbReference>
<dbReference type="EMBL" id="AP014959">
    <property type="protein sequence ID" value="BAS84610.1"/>
    <property type="molecule type" value="Genomic_DNA"/>
</dbReference>
<feature type="compositionally biased region" description="Basic residues" evidence="1">
    <location>
        <begin position="36"/>
        <end position="58"/>
    </location>
</feature>
<evidence type="ECO:0000313" key="2">
    <source>
        <dbReference type="EMBL" id="BAS84610.1"/>
    </source>
</evidence>
<keyword evidence="3" id="KW-1185">Reference proteome</keyword>